<feature type="compositionally biased region" description="Basic and acidic residues" evidence="1">
    <location>
        <begin position="66"/>
        <end position="75"/>
    </location>
</feature>
<proteinExistence type="predicted"/>
<organism evidence="2 3">
    <name type="scientific">Solanum commersonii</name>
    <name type="common">Commerson's wild potato</name>
    <name type="synonym">Commerson's nightshade</name>
    <dbReference type="NCBI Taxonomy" id="4109"/>
    <lineage>
        <taxon>Eukaryota</taxon>
        <taxon>Viridiplantae</taxon>
        <taxon>Streptophyta</taxon>
        <taxon>Embryophyta</taxon>
        <taxon>Tracheophyta</taxon>
        <taxon>Spermatophyta</taxon>
        <taxon>Magnoliopsida</taxon>
        <taxon>eudicotyledons</taxon>
        <taxon>Gunneridae</taxon>
        <taxon>Pentapetalae</taxon>
        <taxon>asterids</taxon>
        <taxon>lamiids</taxon>
        <taxon>Solanales</taxon>
        <taxon>Solanaceae</taxon>
        <taxon>Solanoideae</taxon>
        <taxon>Solaneae</taxon>
        <taxon>Solanum</taxon>
    </lineage>
</organism>
<dbReference type="EMBL" id="JACXVP010000002">
    <property type="protein sequence ID" value="KAG5621903.1"/>
    <property type="molecule type" value="Genomic_DNA"/>
</dbReference>
<keyword evidence="3" id="KW-1185">Reference proteome</keyword>
<dbReference type="AlphaFoldDB" id="A0A9J6AD90"/>
<protein>
    <submittedName>
        <fullName evidence="2">Uncharacterized protein</fullName>
    </submittedName>
</protein>
<gene>
    <name evidence="2" type="ORF">H5410_007121</name>
</gene>
<dbReference type="Proteomes" id="UP000824120">
    <property type="component" value="Chromosome 2"/>
</dbReference>
<reference evidence="2 3" key="1">
    <citation type="submission" date="2020-09" db="EMBL/GenBank/DDBJ databases">
        <title>De no assembly of potato wild relative species, Solanum commersonii.</title>
        <authorList>
            <person name="Cho K."/>
        </authorList>
    </citation>
    <scope>NUCLEOTIDE SEQUENCE [LARGE SCALE GENOMIC DNA]</scope>
    <source>
        <strain evidence="2">LZ3.2</strain>
        <tissue evidence="2">Leaf</tissue>
    </source>
</reference>
<evidence type="ECO:0000313" key="3">
    <source>
        <dbReference type="Proteomes" id="UP000824120"/>
    </source>
</evidence>
<sequence>MKNTTTINKKNNATRHHKKADAFMVNFNYTAEDHKVAEGPRHSTIDWKSTVHGPEVWEAPPLSHSLDGDDKNIYR</sequence>
<evidence type="ECO:0000313" key="2">
    <source>
        <dbReference type="EMBL" id="KAG5621903.1"/>
    </source>
</evidence>
<name>A0A9J6AD90_SOLCO</name>
<evidence type="ECO:0000256" key="1">
    <source>
        <dbReference type="SAM" id="MobiDB-lite"/>
    </source>
</evidence>
<comment type="caution">
    <text evidence="2">The sequence shown here is derived from an EMBL/GenBank/DDBJ whole genome shotgun (WGS) entry which is preliminary data.</text>
</comment>
<accession>A0A9J6AD90</accession>
<feature type="region of interest" description="Disordered" evidence="1">
    <location>
        <begin position="56"/>
        <end position="75"/>
    </location>
</feature>